<feature type="active site" description="Proton donor" evidence="4">
    <location>
        <position position="165"/>
    </location>
</feature>
<dbReference type="EMBL" id="JACNIG010000263">
    <property type="protein sequence ID" value="MBC8433020.1"/>
    <property type="molecule type" value="Genomic_DNA"/>
</dbReference>
<keyword evidence="4" id="KW-0474">Menaquinone biosynthesis</keyword>
<dbReference type="AlphaFoldDB" id="A0A8J6P664"/>
<keyword evidence="1 4" id="KW-0479">Metal-binding</keyword>
<name>A0A8J6P664_9BACT</name>
<proteinExistence type="inferred from homology"/>
<dbReference type="Proteomes" id="UP000605201">
    <property type="component" value="Unassembled WGS sequence"/>
</dbReference>
<keyword evidence="2 4" id="KW-0460">Magnesium</keyword>
<comment type="pathway">
    <text evidence="4">Quinol/quinone metabolism; 1,4-dihydroxy-2-naphthoate biosynthesis; 1,4-dihydroxy-2-naphthoate from chorismate: step 4/7.</text>
</comment>
<dbReference type="EC" id="4.2.1.113" evidence="4 5"/>
<dbReference type="UniPathway" id="UPA01057">
    <property type="reaction ID" value="UER00165"/>
</dbReference>
<dbReference type="SMART" id="SM00922">
    <property type="entry name" value="MR_MLE"/>
    <property type="match status" value="1"/>
</dbReference>
<dbReference type="SFLD" id="SFLDG00180">
    <property type="entry name" value="muconate_cycloisomerase"/>
    <property type="match status" value="1"/>
</dbReference>
<evidence type="ECO:0000256" key="2">
    <source>
        <dbReference type="ARBA" id="ARBA00022842"/>
    </source>
</evidence>
<comment type="caution">
    <text evidence="7">The sequence shown here is derived from an EMBL/GenBank/DDBJ whole genome shotgun (WGS) entry which is preliminary data.</text>
</comment>
<evidence type="ECO:0000313" key="8">
    <source>
        <dbReference type="Proteomes" id="UP000605201"/>
    </source>
</evidence>
<dbReference type="CDD" id="cd03320">
    <property type="entry name" value="OSBS"/>
    <property type="match status" value="1"/>
</dbReference>
<dbReference type="InterPro" id="IPR013342">
    <property type="entry name" value="Mandelate_racemase_C"/>
</dbReference>
<dbReference type="Pfam" id="PF21508">
    <property type="entry name" value="MenC_N"/>
    <property type="match status" value="1"/>
</dbReference>
<dbReference type="SFLD" id="SFLDS00001">
    <property type="entry name" value="Enolase"/>
    <property type="match status" value="1"/>
</dbReference>
<evidence type="ECO:0000256" key="4">
    <source>
        <dbReference type="HAMAP-Rule" id="MF_00470"/>
    </source>
</evidence>
<dbReference type="InterPro" id="IPR036849">
    <property type="entry name" value="Enolase-like_C_sf"/>
</dbReference>
<dbReference type="InterPro" id="IPR041338">
    <property type="entry name" value="OSBS_N"/>
</dbReference>
<comment type="cofactor">
    <cofactor evidence="4">
        <name>a divalent metal cation</name>
        <dbReference type="ChEBI" id="CHEBI:60240"/>
    </cofactor>
</comment>
<evidence type="ECO:0000256" key="3">
    <source>
        <dbReference type="ARBA" id="ARBA00023239"/>
    </source>
</evidence>
<feature type="active site" description="Proton acceptor" evidence="4">
    <location>
        <position position="268"/>
    </location>
</feature>
<dbReference type="InterPro" id="IPR010196">
    <property type="entry name" value="OSB_synthase_MenC1"/>
</dbReference>
<accession>A0A8J6P664</accession>
<feature type="domain" description="Mandelate racemase/muconate lactonizing enzyme C-terminal" evidence="6">
    <location>
        <begin position="144"/>
        <end position="239"/>
    </location>
</feature>
<comment type="function">
    <text evidence="4">Converts 2-succinyl-6-hydroxy-2,4-cyclohexadiene-1-carboxylate (SHCHC) to 2-succinylbenzoate (OSB).</text>
</comment>
<dbReference type="GO" id="GO:0009234">
    <property type="term" value="P:menaquinone biosynthetic process"/>
    <property type="evidence" value="ECO:0007669"/>
    <property type="project" value="UniProtKB-UniRule"/>
</dbReference>
<evidence type="ECO:0000256" key="5">
    <source>
        <dbReference type="NCBIfam" id="TIGR01927"/>
    </source>
</evidence>
<dbReference type="Pfam" id="PF13378">
    <property type="entry name" value="MR_MLE_C"/>
    <property type="match status" value="1"/>
</dbReference>
<feature type="binding site" evidence="4">
    <location>
        <position position="194"/>
    </location>
    <ligand>
        <name>Mg(2+)</name>
        <dbReference type="ChEBI" id="CHEBI:18420"/>
    </ligand>
</feature>
<dbReference type="NCBIfam" id="TIGR01927">
    <property type="entry name" value="menC_gam_Gplu"/>
    <property type="match status" value="1"/>
</dbReference>
<dbReference type="GO" id="GO:0000287">
    <property type="term" value="F:magnesium ion binding"/>
    <property type="evidence" value="ECO:0007669"/>
    <property type="project" value="UniProtKB-UniRule"/>
</dbReference>
<dbReference type="Gene3D" id="3.20.20.120">
    <property type="entry name" value="Enolase-like C-terminal domain"/>
    <property type="match status" value="1"/>
</dbReference>
<dbReference type="GO" id="GO:0043748">
    <property type="term" value="F:O-succinylbenzoate synthase activity"/>
    <property type="evidence" value="ECO:0007669"/>
    <property type="project" value="UniProtKB-EC"/>
</dbReference>
<dbReference type="UniPathway" id="UPA00079"/>
<feature type="binding site" evidence="4">
    <location>
        <position position="220"/>
    </location>
    <ligand>
        <name>Mg(2+)</name>
        <dbReference type="ChEBI" id="CHEBI:18420"/>
    </ligand>
</feature>
<dbReference type="HAMAP" id="MF_00470">
    <property type="entry name" value="MenC_1"/>
    <property type="match status" value="1"/>
</dbReference>
<dbReference type="InterPro" id="IPR029065">
    <property type="entry name" value="Enolase_C-like"/>
</dbReference>
<organism evidence="7 8">
    <name type="scientific">Candidatus Desulfatibia vada</name>
    <dbReference type="NCBI Taxonomy" id="2841696"/>
    <lineage>
        <taxon>Bacteria</taxon>
        <taxon>Pseudomonadati</taxon>
        <taxon>Thermodesulfobacteriota</taxon>
        <taxon>Desulfobacteria</taxon>
        <taxon>Desulfobacterales</taxon>
        <taxon>Desulfobacterales incertae sedis</taxon>
        <taxon>Candidatus Desulfatibia</taxon>
    </lineage>
</organism>
<feature type="binding site" evidence="4">
    <location>
        <position position="245"/>
    </location>
    <ligand>
        <name>Mg(2+)</name>
        <dbReference type="ChEBI" id="CHEBI:18420"/>
    </ligand>
</feature>
<dbReference type="PANTHER" id="PTHR42916">
    <property type="entry name" value="2-SUCCINYL-5-ENOLPYRUVYL-6-HYDROXY-3-CYCLOHEXENE-1-CARBOXYLATE SYNTHASE"/>
    <property type="match status" value="1"/>
</dbReference>
<comment type="similarity">
    <text evidence="4">Belongs to the mandelate racemase/muconate lactonizing enzyme family. MenC type 1 subfamily.</text>
</comment>
<dbReference type="SUPFAM" id="SSF51604">
    <property type="entry name" value="Enolase C-terminal domain-like"/>
    <property type="match status" value="1"/>
</dbReference>
<keyword evidence="3 4" id="KW-0456">Lyase</keyword>
<reference evidence="7 8" key="1">
    <citation type="submission" date="2020-08" db="EMBL/GenBank/DDBJ databases">
        <title>Bridging the membrane lipid divide: bacteria of the FCB group superphylum have the potential to synthesize archaeal ether lipids.</title>
        <authorList>
            <person name="Villanueva L."/>
            <person name="Von Meijenfeldt F.A.B."/>
            <person name="Westbye A.B."/>
            <person name="Yadav S."/>
            <person name="Hopmans E.C."/>
            <person name="Dutilh B.E."/>
            <person name="Sinninghe Damste J.S."/>
        </authorList>
    </citation>
    <scope>NUCLEOTIDE SEQUENCE [LARGE SCALE GENOMIC DNA]</scope>
    <source>
        <strain evidence="7">NIOZ-UU17</strain>
    </source>
</reference>
<protein>
    <recommendedName>
        <fullName evidence="4 5">o-succinylbenzoate synthase</fullName>
        <shortName evidence="4">OSB synthase</shortName>
        <shortName evidence="4">OSBS</shortName>
        <ecNumber evidence="4 5">4.2.1.113</ecNumber>
    </recommendedName>
    <alternativeName>
        <fullName evidence="4">4-(2'-carboxyphenyl)-4-oxybutyric acid synthase</fullName>
    </alternativeName>
    <alternativeName>
        <fullName evidence="4">o-succinylbenzoic acid synthase</fullName>
    </alternativeName>
</protein>
<dbReference type="SFLD" id="SFLDF00009">
    <property type="entry name" value="o-succinylbenzoate_synthase"/>
    <property type="match status" value="1"/>
</dbReference>
<dbReference type="InterPro" id="IPR029017">
    <property type="entry name" value="Enolase-like_N"/>
</dbReference>
<evidence type="ECO:0000256" key="1">
    <source>
        <dbReference type="ARBA" id="ARBA00022723"/>
    </source>
</evidence>
<sequence length="365" mass="39658">MKIAEIAIYRFRLRLNRPLALKNHILKLREGFVMRIADESGHCGWGEISPLSGFSRETIEQAGRELALLPSAITAGTIPPNLELLNGGLEDWLGGFNLSASVRFGLESAVLNLLTVSKQMGLHRLLDENAGSTVAVNALLSGTREQIEAKANALLGKGYRAFKLKVGRLSLDEDIEIVAGVRNIIGQDTLLRLDANRTWDLDGGLKFMQRAVQFNVDYIEEPLQSFYQLKKLIKDSSAPLPVALDESLLEISPTDLPLGPALKAIVIKPTLLGFEQALHFARAAQDKGITPVISSAFESSLGIATLASMAAVIDGGRTPAGLDTLDWLADDLLEPPMRVQAGKIVLADDANLMNNIKMELLEEFA</sequence>
<dbReference type="Gene3D" id="3.30.390.10">
    <property type="entry name" value="Enolase-like, N-terminal domain"/>
    <property type="match status" value="1"/>
</dbReference>
<comment type="pathway">
    <text evidence="4">Quinol/quinone metabolism; menaquinone biosynthesis.</text>
</comment>
<dbReference type="PANTHER" id="PTHR42916:SF1">
    <property type="entry name" value="PROTEIN PHYLLO, CHLOROPLASTIC"/>
    <property type="match status" value="1"/>
</dbReference>
<evidence type="ECO:0000313" key="7">
    <source>
        <dbReference type="EMBL" id="MBC8433020.1"/>
    </source>
</evidence>
<dbReference type="SUPFAM" id="SSF54826">
    <property type="entry name" value="Enolase N-terminal domain-like"/>
    <property type="match status" value="1"/>
</dbReference>
<comment type="catalytic activity">
    <reaction evidence="4">
        <text>(1R,6R)-6-hydroxy-2-succinyl-cyclohexa-2,4-diene-1-carboxylate = 2-succinylbenzoate + H2O</text>
        <dbReference type="Rhea" id="RHEA:10196"/>
        <dbReference type="ChEBI" id="CHEBI:15377"/>
        <dbReference type="ChEBI" id="CHEBI:18325"/>
        <dbReference type="ChEBI" id="CHEBI:58689"/>
        <dbReference type="EC" id="4.2.1.113"/>
    </reaction>
</comment>
<gene>
    <name evidence="4 7" type="primary">menC</name>
    <name evidence="7" type="ORF">H8D96_14000</name>
</gene>
<evidence type="ECO:0000259" key="6">
    <source>
        <dbReference type="SMART" id="SM00922"/>
    </source>
</evidence>